<gene>
    <name evidence="4" type="ORF">N0F65_004935</name>
</gene>
<name>A0AAV2YZA3_9STRA</name>
<dbReference type="SMART" id="SM00743">
    <property type="entry name" value="Agenet"/>
    <property type="match status" value="1"/>
</dbReference>
<keyword evidence="5" id="KW-1185">Reference proteome</keyword>
<dbReference type="PANTHER" id="PTHR13681">
    <property type="entry name" value="SURVIVAL OF MOTOR NEURON-RELATED-SPLICING FACTOR 30-RELATED"/>
    <property type="match status" value="1"/>
</dbReference>
<dbReference type="Pfam" id="PF05641">
    <property type="entry name" value="Agenet"/>
    <property type="match status" value="1"/>
</dbReference>
<dbReference type="AlphaFoldDB" id="A0AAV2YZA3"/>
<evidence type="ECO:0000259" key="3">
    <source>
        <dbReference type="PROSITE" id="PS50304"/>
    </source>
</evidence>
<evidence type="ECO:0000256" key="2">
    <source>
        <dbReference type="ARBA" id="ARBA00023242"/>
    </source>
</evidence>
<sequence length="350" mass="38749">MASAGDVSLDELQKRLLTFTEQLESIHELLQTDSENMEYINIAKDLVEVIRLTNEMIELKMNGKGGEAATTGPTDAVAAVPAPVFPEDASSTVAELKFAPGTMVEASSQGTWYPAFIESVTDMNTYNVHYLGFGSKDELKESMLRAISPDPQAYADQGDVSVGMRCEAKYYVDGQYYVCSVTETTDHGFRVLFDGYGNSEEVPLEYMRPVRETVPSAAAVAVSQKEAAPKVVLNKPIKIPENLQILPTDTEEEKERKRKRIKSIKSLNRHKNYENERNLKQQDWKSFQSKAMKKGFKGTGALSRRGTSMFASPETVDGRVGVVGSGQGMTTFVDTRKKHKRADGTAKSIY</sequence>
<dbReference type="InterPro" id="IPR008395">
    <property type="entry name" value="Agenet-like_dom"/>
</dbReference>
<evidence type="ECO:0000256" key="1">
    <source>
        <dbReference type="ARBA" id="ARBA00004123"/>
    </source>
</evidence>
<dbReference type="SMART" id="SM00333">
    <property type="entry name" value="TUDOR"/>
    <property type="match status" value="2"/>
</dbReference>
<dbReference type="EMBL" id="DAKRPA010000105">
    <property type="protein sequence ID" value="DAZ98498.1"/>
    <property type="molecule type" value="Genomic_DNA"/>
</dbReference>
<keyword evidence="2" id="KW-0539">Nucleus</keyword>
<comment type="subcellular location">
    <subcellularLocation>
        <location evidence="1">Nucleus</location>
    </subcellularLocation>
</comment>
<dbReference type="GO" id="GO:0005634">
    <property type="term" value="C:nucleus"/>
    <property type="evidence" value="ECO:0007669"/>
    <property type="project" value="UniProtKB-SubCell"/>
</dbReference>
<dbReference type="Gene3D" id="2.30.30.140">
    <property type="match status" value="2"/>
</dbReference>
<organism evidence="4 5">
    <name type="scientific">Lagenidium giganteum</name>
    <dbReference type="NCBI Taxonomy" id="4803"/>
    <lineage>
        <taxon>Eukaryota</taxon>
        <taxon>Sar</taxon>
        <taxon>Stramenopiles</taxon>
        <taxon>Oomycota</taxon>
        <taxon>Peronosporomycetes</taxon>
        <taxon>Pythiales</taxon>
        <taxon>Pythiaceae</taxon>
    </lineage>
</organism>
<reference evidence="4" key="2">
    <citation type="journal article" date="2023" name="Microbiol Resour">
        <title>Decontamination and Annotation of the Draft Genome Sequence of the Oomycete Lagenidium giganteum ARSEF 373.</title>
        <authorList>
            <person name="Morgan W.R."/>
            <person name="Tartar A."/>
        </authorList>
    </citation>
    <scope>NUCLEOTIDE SEQUENCE</scope>
    <source>
        <strain evidence="4">ARSEF 373</strain>
    </source>
</reference>
<accession>A0AAV2YZA3</accession>
<feature type="domain" description="Tudor" evidence="3">
    <location>
        <begin position="95"/>
        <end position="154"/>
    </location>
</feature>
<dbReference type="InterPro" id="IPR002999">
    <property type="entry name" value="Tudor"/>
</dbReference>
<evidence type="ECO:0000313" key="4">
    <source>
        <dbReference type="EMBL" id="DAZ98498.1"/>
    </source>
</evidence>
<comment type="caution">
    <text evidence="4">The sequence shown here is derived from an EMBL/GenBank/DDBJ whole genome shotgun (WGS) entry which is preliminary data.</text>
</comment>
<proteinExistence type="predicted"/>
<dbReference type="CDD" id="cd21182">
    <property type="entry name" value="Tudor_SMN_SPF30-like"/>
    <property type="match status" value="1"/>
</dbReference>
<evidence type="ECO:0000313" key="5">
    <source>
        <dbReference type="Proteomes" id="UP001146120"/>
    </source>
</evidence>
<reference evidence="4" key="1">
    <citation type="submission" date="2022-11" db="EMBL/GenBank/DDBJ databases">
        <authorList>
            <person name="Morgan W.R."/>
            <person name="Tartar A."/>
        </authorList>
    </citation>
    <scope>NUCLEOTIDE SEQUENCE</scope>
    <source>
        <strain evidence="4">ARSEF 373</strain>
    </source>
</reference>
<dbReference type="PANTHER" id="PTHR13681:SF26">
    <property type="entry name" value="SURVIVAL OF MOTOR NEURON-RELATED-SPLICING FACTOR 30"/>
    <property type="match status" value="1"/>
</dbReference>
<dbReference type="SUPFAM" id="SSF63748">
    <property type="entry name" value="Tudor/PWWP/MBT"/>
    <property type="match status" value="2"/>
</dbReference>
<feature type="domain" description="Tudor" evidence="3">
    <location>
        <begin position="159"/>
        <end position="217"/>
    </location>
</feature>
<dbReference type="CDD" id="cd20379">
    <property type="entry name" value="Tudor_dTUD-like"/>
    <property type="match status" value="1"/>
</dbReference>
<dbReference type="PROSITE" id="PS50304">
    <property type="entry name" value="TUDOR"/>
    <property type="match status" value="2"/>
</dbReference>
<dbReference type="InterPro" id="IPR014002">
    <property type="entry name" value="Agenet_dom_plant"/>
</dbReference>
<dbReference type="Proteomes" id="UP001146120">
    <property type="component" value="Unassembled WGS sequence"/>
</dbReference>
<protein>
    <recommendedName>
        <fullName evidence="3">Tudor domain-containing protein</fullName>
    </recommendedName>
</protein>